<evidence type="ECO:0000256" key="1">
    <source>
        <dbReference type="ARBA" id="ARBA00005107"/>
    </source>
</evidence>
<dbReference type="HOGENOM" id="CLU_049766_0_2_1"/>
<keyword evidence="5" id="KW-0489">Methyltransferase</keyword>
<dbReference type="KEGG" id="tatv:25783333"/>
<evidence type="ECO:0000259" key="11">
    <source>
        <dbReference type="Pfam" id="PF10017"/>
    </source>
</evidence>
<organism evidence="12 13">
    <name type="scientific">Hypocrea atroviridis (strain ATCC 20476 / IMI 206040)</name>
    <name type="common">Trichoderma atroviride</name>
    <dbReference type="NCBI Taxonomy" id="452589"/>
    <lineage>
        <taxon>Eukaryota</taxon>
        <taxon>Fungi</taxon>
        <taxon>Dikarya</taxon>
        <taxon>Ascomycota</taxon>
        <taxon>Pezizomycotina</taxon>
        <taxon>Sordariomycetes</taxon>
        <taxon>Hypocreomycetidae</taxon>
        <taxon>Hypocreales</taxon>
        <taxon>Hypocreaceae</taxon>
        <taxon>Trichoderma</taxon>
    </lineage>
</organism>
<evidence type="ECO:0000256" key="2">
    <source>
        <dbReference type="ARBA" id="ARBA00008361"/>
    </source>
</evidence>
<dbReference type="GO" id="GO:0032259">
    <property type="term" value="P:methylation"/>
    <property type="evidence" value="ECO:0007669"/>
    <property type="project" value="UniProtKB-KW"/>
</dbReference>
<dbReference type="PANTHER" id="PTHR43397">
    <property type="entry name" value="ERGOTHIONEINE BIOSYNTHESIS PROTEIN 1"/>
    <property type="match status" value="1"/>
</dbReference>
<evidence type="ECO:0000256" key="4">
    <source>
        <dbReference type="ARBA" id="ARBA00022589"/>
    </source>
</evidence>
<dbReference type="InterPro" id="IPR019257">
    <property type="entry name" value="MeTrfase_dom"/>
</dbReference>
<accession>G9NTH4</accession>
<feature type="compositionally biased region" description="Basic and acidic residues" evidence="10">
    <location>
        <begin position="1"/>
        <end position="21"/>
    </location>
</feature>
<evidence type="ECO:0000256" key="10">
    <source>
        <dbReference type="SAM" id="MobiDB-lite"/>
    </source>
</evidence>
<comment type="pathway">
    <text evidence="1">Alkaloid biosynthesis; ergot alkaloid biosynthesis.</text>
</comment>
<dbReference type="AlphaFoldDB" id="G9NTH4"/>
<dbReference type="RefSeq" id="XP_013944216.1">
    <property type="nucleotide sequence ID" value="XM_014088741.1"/>
</dbReference>
<dbReference type="EMBL" id="ABDG02000023">
    <property type="protein sequence ID" value="EHK46016.1"/>
    <property type="molecule type" value="Genomic_DNA"/>
</dbReference>
<dbReference type="InterPro" id="IPR017805">
    <property type="entry name" value="SAM_MeTrfase_EasF-type_put"/>
</dbReference>
<dbReference type="InterPro" id="IPR029063">
    <property type="entry name" value="SAM-dependent_MTases_sf"/>
</dbReference>
<dbReference type="InterPro" id="IPR051128">
    <property type="entry name" value="EgtD_Methyltrsf_superfamily"/>
</dbReference>
<name>G9NTH4_HYPAI</name>
<dbReference type="STRING" id="452589.G9NTH4"/>
<dbReference type="PANTHER" id="PTHR43397:SF1">
    <property type="entry name" value="ERGOTHIONEINE BIOSYNTHESIS PROTEIN 1"/>
    <property type="match status" value="1"/>
</dbReference>
<sequence>MGLDSGSKDGRNHYRQREPNRPAKPSSNDIFEEEVSAETGSSDNIDILQLISQGLKSSPRSLPSLLLWDAVGLNLYEKITESPDYYLTRVEADVIRNNVDAIVQSIGANGVILELGSGSLAKTSIILGEFAKREIPVTYFALDLCASSLAKSLEELRLYLGHSPLVACHPLCMTYQDGVSWVANQQFLRGKRVTVLWLGSSLANEPVNEFRDLVNGITTAYTNSSSTSNIQFLIGVDGNKDASTVSRAYDTSDGLSRQFALNGISNVNRALGADIFDADKWTFNGTWDPQEEAFHTSIKSVEEQEVRIGDQSLQILEGENIRFILSRKLSSSQFEKWLTGTALQTMTVWEHTKFSYGLYQLAPSSKSML</sequence>
<dbReference type="OrthoDB" id="659at2759"/>
<comment type="catalytic activity">
    <reaction evidence="9">
        <text>4-(3-methylbut-2-enyl)-L-tryptophan + S-adenosyl-L-methionine = 4-(3-methylbut-2-enyl)-L-abrine + S-adenosyl-L-homocysteine + H(+)</text>
        <dbReference type="Rhea" id="RHEA:34435"/>
        <dbReference type="ChEBI" id="CHEBI:15378"/>
        <dbReference type="ChEBI" id="CHEBI:57856"/>
        <dbReference type="ChEBI" id="CHEBI:58209"/>
        <dbReference type="ChEBI" id="CHEBI:59789"/>
        <dbReference type="ChEBI" id="CHEBI:67248"/>
        <dbReference type="EC" id="2.1.1.261"/>
    </reaction>
</comment>
<dbReference type="EC" id="2.1.1.261" evidence="8"/>
<dbReference type="GeneID" id="25783333"/>
<keyword evidence="13" id="KW-1185">Reference proteome</keyword>
<evidence type="ECO:0000256" key="8">
    <source>
        <dbReference type="ARBA" id="ARBA00039094"/>
    </source>
</evidence>
<dbReference type="Proteomes" id="UP000005426">
    <property type="component" value="Unassembled WGS sequence"/>
</dbReference>
<reference evidence="12 13" key="1">
    <citation type="journal article" date="2011" name="Genome Biol.">
        <title>Comparative genome sequence analysis underscores mycoparasitism as the ancestral life style of Trichoderma.</title>
        <authorList>
            <person name="Kubicek C.P."/>
            <person name="Herrera-Estrella A."/>
            <person name="Seidl-Seiboth V."/>
            <person name="Martinez D.A."/>
            <person name="Druzhinina I.S."/>
            <person name="Thon M."/>
            <person name="Zeilinger S."/>
            <person name="Casas-Flores S."/>
            <person name="Horwitz B.A."/>
            <person name="Mukherjee P.K."/>
            <person name="Mukherjee M."/>
            <person name="Kredics L."/>
            <person name="Alcaraz L.D."/>
            <person name="Aerts A."/>
            <person name="Antal Z."/>
            <person name="Atanasova L."/>
            <person name="Cervantes-Badillo M.G."/>
            <person name="Challacombe J."/>
            <person name="Chertkov O."/>
            <person name="McCluskey K."/>
            <person name="Coulpier F."/>
            <person name="Deshpande N."/>
            <person name="von Doehren H."/>
            <person name="Ebbole D.J."/>
            <person name="Esquivel-Naranjo E.U."/>
            <person name="Fekete E."/>
            <person name="Flipphi M."/>
            <person name="Glaser F."/>
            <person name="Gomez-Rodriguez E.Y."/>
            <person name="Gruber S."/>
            <person name="Han C."/>
            <person name="Henrissat B."/>
            <person name="Hermosa R."/>
            <person name="Hernandez-Onate M."/>
            <person name="Karaffa L."/>
            <person name="Kosti I."/>
            <person name="Le Crom S."/>
            <person name="Lindquist E."/>
            <person name="Lucas S."/>
            <person name="Luebeck M."/>
            <person name="Luebeck P.S."/>
            <person name="Margeot A."/>
            <person name="Metz B."/>
            <person name="Misra M."/>
            <person name="Nevalainen H."/>
            <person name="Omann M."/>
            <person name="Packer N."/>
            <person name="Perrone G."/>
            <person name="Uresti-Rivera E.E."/>
            <person name="Salamov A."/>
            <person name="Schmoll M."/>
            <person name="Seiboth B."/>
            <person name="Shapiro H."/>
            <person name="Sukno S."/>
            <person name="Tamayo-Ramos J.A."/>
            <person name="Tisch D."/>
            <person name="Wiest A."/>
            <person name="Wilkinson H.H."/>
            <person name="Zhang M."/>
            <person name="Coutinho P.M."/>
            <person name="Kenerley C.M."/>
            <person name="Monte E."/>
            <person name="Baker S.E."/>
            <person name="Grigoriev I.V."/>
        </authorList>
    </citation>
    <scope>NUCLEOTIDE SEQUENCE [LARGE SCALE GENOMIC DNA]</scope>
    <source>
        <strain evidence="13">ATCC 20476 / IMI 206040</strain>
    </source>
</reference>
<protein>
    <recommendedName>
        <fullName evidence="8">4-dimethylallyltryptophan N-methyltransferase</fullName>
        <ecNumber evidence="8">2.1.1.261</ecNumber>
    </recommendedName>
</protein>
<evidence type="ECO:0000256" key="3">
    <source>
        <dbReference type="ARBA" id="ARBA00011738"/>
    </source>
</evidence>
<feature type="domain" description="Histidine-specific methyltransferase SAM-dependent" evidence="11">
    <location>
        <begin position="50"/>
        <end position="361"/>
    </location>
</feature>
<keyword evidence="7" id="KW-0949">S-adenosyl-L-methionine</keyword>
<comment type="subunit">
    <text evidence="3">Homodimer.</text>
</comment>
<dbReference type="InterPro" id="IPR017804">
    <property type="entry name" value="MeTrfase_EgtD-like"/>
</dbReference>
<comment type="caution">
    <text evidence="12">The sequence shown here is derived from an EMBL/GenBank/DDBJ whole genome shotgun (WGS) entry which is preliminary data.</text>
</comment>
<proteinExistence type="inferred from homology"/>
<dbReference type="Gene3D" id="3.40.50.150">
    <property type="entry name" value="Vaccinia Virus protein VP39"/>
    <property type="match status" value="1"/>
</dbReference>
<evidence type="ECO:0000313" key="13">
    <source>
        <dbReference type="Proteomes" id="UP000005426"/>
    </source>
</evidence>
<dbReference type="GO" id="GO:0009820">
    <property type="term" value="P:alkaloid metabolic process"/>
    <property type="evidence" value="ECO:0007669"/>
    <property type="project" value="UniProtKB-KW"/>
</dbReference>
<evidence type="ECO:0000256" key="5">
    <source>
        <dbReference type="ARBA" id="ARBA00022603"/>
    </source>
</evidence>
<evidence type="ECO:0000256" key="7">
    <source>
        <dbReference type="ARBA" id="ARBA00022691"/>
    </source>
</evidence>
<gene>
    <name evidence="12" type="ORF">TRIATDRAFT_318124</name>
</gene>
<keyword evidence="6" id="KW-0808">Transferase</keyword>
<dbReference type="Pfam" id="PF10017">
    <property type="entry name" value="Methyltransf_33"/>
    <property type="match status" value="1"/>
</dbReference>
<evidence type="ECO:0000313" key="12">
    <source>
        <dbReference type="EMBL" id="EHK46016.1"/>
    </source>
</evidence>
<dbReference type="eggNOG" id="ENOG502QS9T">
    <property type="taxonomic scope" value="Eukaryota"/>
</dbReference>
<comment type="similarity">
    <text evidence="2">Belongs to the methyltransferase superfamily.</text>
</comment>
<dbReference type="NCBIfam" id="TIGR03439">
    <property type="entry name" value="methyl_EasF"/>
    <property type="match status" value="1"/>
</dbReference>
<evidence type="ECO:0000256" key="9">
    <source>
        <dbReference type="ARBA" id="ARBA00049425"/>
    </source>
</evidence>
<dbReference type="OMA" id="RVEMHLV"/>
<keyword evidence="4" id="KW-0017">Alkaloid metabolism</keyword>
<feature type="region of interest" description="Disordered" evidence="10">
    <location>
        <begin position="1"/>
        <end position="38"/>
    </location>
</feature>
<dbReference type="GO" id="GO:0008168">
    <property type="term" value="F:methyltransferase activity"/>
    <property type="evidence" value="ECO:0007669"/>
    <property type="project" value="UniProtKB-KW"/>
</dbReference>
<dbReference type="PIRSF" id="PIRSF018005">
    <property type="entry name" value="UCP018005"/>
    <property type="match status" value="1"/>
</dbReference>
<evidence type="ECO:0000256" key="6">
    <source>
        <dbReference type="ARBA" id="ARBA00022679"/>
    </source>
</evidence>